<evidence type="ECO:0008006" key="4">
    <source>
        <dbReference type="Google" id="ProtNLM"/>
    </source>
</evidence>
<dbReference type="AlphaFoldDB" id="A0A367GLW3"/>
<dbReference type="Proteomes" id="UP000253209">
    <property type="component" value="Unassembled WGS sequence"/>
</dbReference>
<keyword evidence="1" id="KW-1133">Transmembrane helix</keyword>
<sequence length="137" mass="15773">MTNRLRTEIQEEEAEKELIVEEKPRVREIPDNFITQFFSKGFVTTEEATNALPFVLYVAFLCMLYIANRHMAEKNLREIDKVSKEVKELTWDFKSAKAELAYKSTISEVAKRTDTLGIHQPVAPPLKITVKEVNNGN</sequence>
<keyword evidence="1" id="KW-0812">Transmembrane</keyword>
<gene>
    <name evidence="2" type="ORF">DJ568_13595</name>
</gene>
<dbReference type="Pfam" id="PF19579">
    <property type="entry name" value="FtsL_2"/>
    <property type="match status" value="1"/>
</dbReference>
<reference evidence="2 3" key="1">
    <citation type="submission" date="2018-05" db="EMBL/GenBank/DDBJ databases">
        <title>Mucilaginibacter hurinus sp. nov., isolated from briquette warehouse soil.</title>
        <authorList>
            <person name="Choi L."/>
        </authorList>
    </citation>
    <scope>NUCLEOTIDE SEQUENCE [LARGE SCALE GENOMIC DNA]</scope>
    <source>
        <strain evidence="2 3">ZR32</strain>
    </source>
</reference>
<keyword evidence="3" id="KW-1185">Reference proteome</keyword>
<evidence type="ECO:0000313" key="2">
    <source>
        <dbReference type="EMBL" id="RCH54320.1"/>
    </source>
</evidence>
<comment type="caution">
    <text evidence="2">The sequence shown here is derived from an EMBL/GenBank/DDBJ whole genome shotgun (WGS) entry which is preliminary data.</text>
</comment>
<evidence type="ECO:0000313" key="3">
    <source>
        <dbReference type="Proteomes" id="UP000253209"/>
    </source>
</evidence>
<dbReference type="EMBL" id="QGDC01000007">
    <property type="protein sequence ID" value="RCH54320.1"/>
    <property type="molecule type" value="Genomic_DNA"/>
</dbReference>
<dbReference type="RefSeq" id="WP_114005831.1">
    <property type="nucleotide sequence ID" value="NZ_QGDC01000007.1"/>
</dbReference>
<accession>A0A367GLW3</accession>
<evidence type="ECO:0000256" key="1">
    <source>
        <dbReference type="SAM" id="Phobius"/>
    </source>
</evidence>
<keyword evidence="1" id="KW-0472">Membrane</keyword>
<feature type="transmembrane region" description="Helical" evidence="1">
    <location>
        <begin position="48"/>
        <end position="67"/>
    </location>
</feature>
<protein>
    <recommendedName>
        <fullName evidence="4">S-adenosyl-methyltransferase</fullName>
    </recommendedName>
</protein>
<name>A0A367GLW3_9SPHI</name>
<dbReference type="InterPro" id="IPR045755">
    <property type="entry name" value="FtsL-like"/>
</dbReference>
<proteinExistence type="predicted"/>
<dbReference type="OrthoDB" id="981249at2"/>
<organism evidence="2 3">
    <name type="scientific">Mucilaginibacter hurinus</name>
    <dbReference type="NCBI Taxonomy" id="2201324"/>
    <lineage>
        <taxon>Bacteria</taxon>
        <taxon>Pseudomonadati</taxon>
        <taxon>Bacteroidota</taxon>
        <taxon>Sphingobacteriia</taxon>
        <taxon>Sphingobacteriales</taxon>
        <taxon>Sphingobacteriaceae</taxon>
        <taxon>Mucilaginibacter</taxon>
    </lineage>
</organism>